<comment type="caution">
    <text evidence="3">The sequence shown here is derived from an EMBL/GenBank/DDBJ whole genome shotgun (WGS) entry which is preliminary data.</text>
</comment>
<feature type="compositionally biased region" description="Basic and acidic residues" evidence="1">
    <location>
        <begin position="63"/>
        <end position="72"/>
    </location>
</feature>
<keyword evidence="2" id="KW-0472">Membrane</keyword>
<dbReference type="InterPro" id="IPR032272">
    <property type="entry name" value="DUF4834"/>
</dbReference>
<reference evidence="3 4" key="1">
    <citation type="submission" date="2018-11" db="EMBL/GenBank/DDBJ databases">
        <title>Flavobacterium sp. nov., YIM 102701-2 draft genome.</title>
        <authorList>
            <person name="Li G."/>
            <person name="Jiang Y."/>
        </authorList>
    </citation>
    <scope>NUCLEOTIDE SEQUENCE [LARGE SCALE GENOMIC DNA]</scope>
    <source>
        <strain evidence="3 4">YIM 102701-2</strain>
    </source>
</reference>
<keyword evidence="2" id="KW-0812">Transmembrane</keyword>
<sequence>MAFLKTLIIIVAIWYFFKFAFRFFGPILIKKAINKAGESFQQRAQDYYNQNTQEEDTYSNRENQSKKFDNGIPREKKKVGEYIEFEEIK</sequence>
<evidence type="ECO:0000313" key="4">
    <source>
        <dbReference type="Proteomes" id="UP000275719"/>
    </source>
</evidence>
<keyword evidence="2" id="KW-1133">Transmembrane helix</keyword>
<dbReference type="Pfam" id="PF16118">
    <property type="entry name" value="DUF4834"/>
    <property type="match status" value="1"/>
</dbReference>
<organism evidence="3 4">
    <name type="scientific">Paenimyroides tangerinum</name>
    <dbReference type="NCBI Taxonomy" id="2488728"/>
    <lineage>
        <taxon>Bacteria</taxon>
        <taxon>Pseudomonadati</taxon>
        <taxon>Bacteroidota</taxon>
        <taxon>Flavobacteriia</taxon>
        <taxon>Flavobacteriales</taxon>
        <taxon>Flavobacteriaceae</taxon>
        <taxon>Paenimyroides</taxon>
    </lineage>
</organism>
<dbReference type="OrthoDB" id="1123055at2"/>
<name>A0A3P3WC68_9FLAO</name>
<evidence type="ECO:0000256" key="2">
    <source>
        <dbReference type="SAM" id="Phobius"/>
    </source>
</evidence>
<accession>A0A3P3WC68</accession>
<dbReference type="RefSeq" id="WP_125018659.1">
    <property type="nucleotide sequence ID" value="NZ_RQVQ01000012.1"/>
</dbReference>
<gene>
    <name evidence="3" type="ORF">EG240_06865</name>
</gene>
<feature type="region of interest" description="Disordered" evidence="1">
    <location>
        <begin position="51"/>
        <end position="72"/>
    </location>
</feature>
<dbReference type="Proteomes" id="UP000275719">
    <property type="component" value="Unassembled WGS sequence"/>
</dbReference>
<dbReference type="AlphaFoldDB" id="A0A3P3WC68"/>
<evidence type="ECO:0000313" key="3">
    <source>
        <dbReference type="EMBL" id="RRJ91219.1"/>
    </source>
</evidence>
<dbReference type="EMBL" id="RQVQ01000012">
    <property type="protein sequence ID" value="RRJ91219.1"/>
    <property type="molecule type" value="Genomic_DNA"/>
</dbReference>
<protein>
    <submittedName>
        <fullName evidence="3">DUF4834 family protein</fullName>
    </submittedName>
</protein>
<feature type="transmembrane region" description="Helical" evidence="2">
    <location>
        <begin position="6"/>
        <end position="25"/>
    </location>
</feature>
<proteinExistence type="predicted"/>
<keyword evidence="4" id="KW-1185">Reference proteome</keyword>
<evidence type="ECO:0000256" key="1">
    <source>
        <dbReference type="SAM" id="MobiDB-lite"/>
    </source>
</evidence>